<dbReference type="OrthoDB" id="1907165at2"/>
<dbReference type="AlphaFoldDB" id="A0A0F5JUH4"/>
<reference evidence="2 3" key="1">
    <citation type="submission" date="2015-03" db="EMBL/GenBank/DDBJ databases">
        <title>Draft Genome Sequence of Burkholderia andropogonis type strain ICMP2807, isolated from Sorghum bicolor.</title>
        <authorList>
            <person name="Lopes-Santos L."/>
            <person name="Castro D.B."/>
            <person name="Ottoboni L.M."/>
            <person name="Park D."/>
            <person name="Weirc B.S."/>
            <person name="Destefano S.A."/>
        </authorList>
    </citation>
    <scope>NUCLEOTIDE SEQUENCE [LARGE SCALE GENOMIC DNA]</scope>
    <source>
        <strain evidence="2 3">ICMP2807</strain>
    </source>
</reference>
<name>A0A0F5JUH4_9BURK</name>
<keyword evidence="3" id="KW-1185">Reference proteome</keyword>
<dbReference type="STRING" id="28092.WM40_24005"/>
<evidence type="ECO:0000313" key="2">
    <source>
        <dbReference type="EMBL" id="KKB61300.1"/>
    </source>
</evidence>
<evidence type="ECO:0000313" key="3">
    <source>
        <dbReference type="Proteomes" id="UP000033618"/>
    </source>
</evidence>
<dbReference type="RefSeq" id="WP_046154211.1">
    <property type="nucleotide sequence ID" value="NZ_CADFGU010000022.1"/>
</dbReference>
<dbReference type="Gene3D" id="4.10.220.110">
    <property type="match status" value="1"/>
</dbReference>
<dbReference type="Pfam" id="PF05954">
    <property type="entry name" value="Phage_GPD"/>
    <property type="match status" value="1"/>
</dbReference>
<dbReference type="Proteomes" id="UP000033618">
    <property type="component" value="Unassembled WGS sequence"/>
</dbReference>
<feature type="compositionally biased region" description="Polar residues" evidence="1">
    <location>
        <begin position="329"/>
        <end position="346"/>
    </location>
</feature>
<comment type="caution">
    <text evidence="2">The sequence shown here is derived from an EMBL/GenBank/DDBJ whole genome shotgun (WGS) entry which is preliminary data.</text>
</comment>
<gene>
    <name evidence="2" type="ORF">WM40_24005</name>
</gene>
<feature type="region of interest" description="Disordered" evidence="1">
    <location>
        <begin position="326"/>
        <end position="346"/>
    </location>
</feature>
<feature type="region of interest" description="Disordered" evidence="1">
    <location>
        <begin position="696"/>
        <end position="728"/>
    </location>
</feature>
<accession>A0A0F5JUH4</accession>
<sequence length="897" mass="96192">MNDIIGVSSASAFSVNQLGAPEPDVYLHCAVFVTRNQILGAETFRLEKFQGQEKVSELFEFQLELVANSDGPDFIALRFDDLIGRPITVGIGKRREPGASAVEFRAALQGNPVPGAQLSLFSGIVTSVAVKNRGTYTITMKPTLHRLSLTNNYRVFHRRTVWEMIEQLLDAHHIAYQPFQHTSRNLAVIRRQDWMQAGESDLEFLKRLMSKALLYFYFVHTGDDHALVFSNLAQYPPAVPDDRPLRYTYTDVTALGMEQEDVISEFSMKRSMGSTGVQGVLTQQDGAWLTNPVVEFNSYYANDRQDANPLPFNLYKSYQYGGSTEEAQHLSSATRSTLDSSRNELSGTSNCAAFRVGHRFTLKSSAVPTNPREPFLENGTFVLTSIEHQASADGTYRNEFQAADASYLITPYSIQSTQQGSVLAKVVSSGTTEAINAVDFGAPGSFEVGNSSFGDAQNGATYPQIGVYVRFSTAARDALPVWVKLSPSMQTAPTVGSVVVVGRAQDESELPEIQNVIQSNGNALVVPGGWLSNTHVGNNYSTNYGDNKSVSYGANSSADLGQATQIVTNAYGTSRFNNANFSQGSSYSFSTANSRADGASSNTVELYGGVVADDLLSASESLGSTYSRQVGSISHNYSQIDNATAVNINVTNTSTTTIGASTTNSNIGTSTTNSNIGVSTNVSFTGQVITTSVTGDSRENITSGNTTRTSESGNLNETSVSGNITRTSTSGDINEKVFTGNTTRFTVTGNVFENNEVGNTNRTSISGDIEERIVVGNTIRDSLAANITETSVQGDITRDTVCGALTENGVLISYNGVKTAGTAEEVEVKGSATVTSTTGDATRIETSGATSNIITNAELTEVATAGPGARVSNNDETPHVDNIVTRVYMIEATVIFM</sequence>
<dbReference type="SUPFAM" id="SSF69279">
    <property type="entry name" value="Phage tail proteins"/>
    <property type="match status" value="2"/>
</dbReference>
<proteinExistence type="predicted"/>
<evidence type="ECO:0000256" key="1">
    <source>
        <dbReference type="SAM" id="MobiDB-lite"/>
    </source>
</evidence>
<dbReference type="Gene3D" id="2.30.110.50">
    <property type="match status" value="1"/>
</dbReference>
<protein>
    <submittedName>
        <fullName evidence="2">Type IV secretion protein Rhs</fullName>
    </submittedName>
</protein>
<dbReference type="Gene3D" id="3.55.50.10">
    <property type="entry name" value="Baseplate protein-like domains"/>
    <property type="match status" value="1"/>
</dbReference>
<dbReference type="PATRIC" id="fig|28092.6.peg.5640"/>
<dbReference type="EMBL" id="LAQU01000051">
    <property type="protein sequence ID" value="KKB61300.1"/>
    <property type="molecule type" value="Genomic_DNA"/>
</dbReference>
<organism evidence="2 3">
    <name type="scientific">Robbsia andropogonis</name>
    <dbReference type="NCBI Taxonomy" id="28092"/>
    <lineage>
        <taxon>Bacteria</taxon>
        <taxon>Pseudomonadati</taxon>
        <taxon>Pseudomonadota</taxon>
        <taxon>Betaproteobacteria</taxon>
        <taxon>Burkholderiales</taxon>
        <taxon>Burkholderiaceae</taxon>
        <taxon>Robbsia</taxon>
    </lineage>
</organism>